<name>A0A7J5YJI2_DISMA</name>
<feature type="region of interest" description="Disordered" evidence="1">
    <location>
        <begin position="54"/>
        <end position="90"/>
    </location>
</feature>
<evidence type="ECO:0000256" key="1">
    <source>
        <dbReference type="SAM" id="MobiDB-lite"/>
    </source>
</evidence>
<comment type="caution">
    <text evidence="2">The sequence shown here is derived from an EMBL/GenBank/DDBJ whole genome shotgun (WGS) entry which is preliminary data.</text>
</comment>
<dbReference type="AlphaFoldDB" id="A0A7J5YJI2"/>
<organism evidence="2 3">
    <name type="scientific">Dissostichus mawsoni</name>
    <name type="common">Antarctic cod</name>
    <dbReference type="NCBI Taxonomy" id="36200"/>
    <lineage>
        <taxon>Eukaryota</taxon>
        <taxon>Metazoa</taxon>
        <taxon>Chordata</taxon>
        <taxon>Craniata</taxon>
        <taxon>Vertebrata</taxon>
        <taxon>Euteleostomi</taxon>
        <taxon>Actinopterygii</taxon>
        <taxon>Neopterygii</taxon>
        <taxon>Teleostei</taxon>
        <taxon>Neoteleostei</taxon>
        <taxon>Acanthomorphata</taxon>
        <taxon>Eupercaria</taxon>
        <taxon>Perciformes</taxon>
        <taxon>Notothenioidei</taxon>
        <taxon>Nototheniidae</taxon>
        <taxon>Dissostichus</taxon>
    </lineage>
</organism>
<sequence length="117" mass="13089">MPLLEDPKMELKTFLLSLRLGLLTAFHQSAERRKESDFVFSSIKENISIGRTMSKPGEKYRLNEDHGRKQSSSLANGMDSHPGCGSAEKRGHHCRSYKLIIDPALKKDPTNCIATMG</sequence>
<protein>
    <submittedName>
        <fullName evidence="2">Uncharacterized protein</fullName>
    </submittedName>
</protein>
<accession>A0A7J5YJI2</accession>
<gene>
    <name evidence="2" type="ORF">F7725_015628</name>
</gene>
<evidence type="ECO:0000313" key="2">
    <source>
        <dbReference type="EMBL" id="KAF3849131.1"/>
    </source>
</evidence>
<proteinExistence type="predicted"/>
<dbReference type="Proteomes" id="UP000518266">
    <property type="component" value="Unassembled WGS sequence"/>
</dbReference>
<feature type="compositionally biased region" description="Basic and acidic residues" evidence="1">
    <location>
        <begin position="56"/>
        <end position="68"/>
    </location>
</feature>
<evidence type="ECO:0000313" key="3">
    <source>
        <dbReference type="Proteomes" id="UP000518266"/>
    </source>
</evidence>
<dbReference type="EMBL" id="JAAKFY010000012">
    <property type="protein sequence ID" value="KAF3849131.1"/>
    <property type="molecule type" value="Genomic_DNA"/>
</dbReference>
<reference evidence="2 3" key="1">
    <citation type="submission" date="2020-03" db="EMBL/GenBank/DDBJ databases">
        <title>Dissostichus mawsoni Genome sequencing and assembly.</title>
        <authorList>
            <person name="Park H."/>
        </authorList>
    </citation>
    <scope>NUCLEOTIDE SEQUENCE [LARGE SCALE GENOMIC DNA]</scope>
    <source>
        <strain evidence="2">DM0001</strain>
        <tissue evidence="2">Muscle</tissue>
    </source>
</reference>
<keyword evidence="3" id="KW-1185">Reference proteome</keyword>